<dbReference type="PANTHER" id="PTHR43397">
    <property type="entry name" value="ERGOTHIONEINE BIOSYNTHESIS PROTEIN 1"/>
    <property type="match status" value="1"/>
</dbReference>
<organism evidence="4">
    <name type="scientific">marine metagenome</name>
    <dbReference type="NCBI Taxonomy" id="408172"/>
    <lineage>
        <taxon>unclassified sequences</taxon>
        <taxon>metagenomes</taxon>
        <taxon>ecological metagenomes</taxon>
    </lineage>
</organism>
<evidence type="ECO:0000259" key="3">
    <source>
        <dbReference type="Pfam" id="PF10017"/>
    </source>
</evidence>
<dbReference type="NCBIfam" id="TIGR03438">
    <property type="entry name" value="egtD_ergothio"/>
    <property type="match status" value="1"/>
</dbReference>
<dbReference type="GO" id="GO:0032259">
    <property type="term" value="P:methylation"/>
    <property type="evidence" value="ECO:0007669"/>
    <property type="project" value="UniProtKB-KW"/>
</dbReference>
<dbReference type="GO" id="GO:0008168">
    <property type="term" value="F:methyltransferase activity"/>
    <property type="evidence" value="ECO:0007669"/>
    <property type="project" value="UniProtKB-KW"/>
</dbReference>
<protein>
    <recommendedName>
        <fullName evidence="3">Histidine-specific methyltransferase SAM-dependent domain-containing protein</fullName>
    </recommendedName>
</protein>
<dbReference type="InterPro" id="IPR029063">
    <property type="entry name" value="SAM-dependent_MTases_sf"/>
</dbReference>
<dbReference type="EMBL" id="UINC01194218">
    <property type="protein sequence ID" value="SVE10202.1"/>
    <property type="molecule type" value="Genomic_DNA"/>
</dbReference>
<dbReference type="InterPro" id="IPR019257">
    <property type="entry name" value="MeTrfase_dom"/>
</dbReference>
<dbReference type="Pfam" id="PF10017">
    <property type="entry name" value="Methyltransf_33"/>
    <property type="match status" value="1"/>
</dbReference>
<dbReference type="SUPFAM" id="SSF53335">
    <property type="entry name" value="S-adenosyl-L-methionine-dependent methyltransferases"/>
    <property type="match status" value="1"/>
</dbReference>
<feature type="non-terminal residue" evidence="4">
    <location>
        <position position="1"/>
    </location>
</feature>
<accession>A0A383AR30</accession>
<dbReference type="InterPro" id="IPR035094">
    <property type="entry name" value="EgtD"/>
</dbReference>
<keyword evidence="1" id="KW-0489">Methyltransferase</keyword>
<dbReference type="PANTHER" id="PTHR43397:SF1">
    <property type="entry name" value="ERGOTHIONEINE BIOSYNTHESIS PROTEIN 1"/>
    <property type="match status" value="1"/>
</dbReference>
<reference evidence="4" key="1">
    <citation type="submission" date="2018-05" db="EMBL/GenBank/DDBJ databases">
        <authorList>
            <person name="Lanie J.A."/>
            <person name="Ng W.-L."/>
            <person name="Kazmierczak K.M."/>
            <person name="Andrzejewski T.M."/>
            <person name="Davidsen T.M."/>
            <person name="Wayne K.J."/>
            <person name="Tettelin H."/>
            <person name="Glass J.I."/>
            <person name="Rusch D."/>
            <person name="Podicherti R."/>
            <person name="Tsui H.-C.T."/>
            <person name="Winkler M.E."/>
        </authorList>
    </citation>
    <scope>NUCLEOTIDE SEQUENCE</scope>
</reference>
<evidence type="ECO:0000313" key="4">
    <source>
        <dbReference type="EMBL" id="SVE10202.1"/>
    </source>
</evidence>
<feature type="domain" description="Histidine-specific methyltransferase SAM-dependent" evidence="3">
    <location>
        <begin position="1"/>
        <end position="224"/>
    </location>
</feature>
<gene>
    <name evidence="4" type="ORF">METZ01_LOCUS463056</name>
</gene>
<proteinExistence type="predicted"/>
<evidence type="ECO:0000256" key="1">
    <source>
        <dbReference type="ARBA" id="ARBA00022603"/>
    </source>
</evidence>
<dbReference type="InterPro" id="IPR051128">
    <property type="entry name" value="EgtD_Methyltrsf_superfamily"/>
</dbReference>
<evidence type="ECO:0000256" key="2">
    <source>
        <dbReference type="ARBA" id="ARBA00022679"/>
    </source>
</evidence>
<name>A0A383AR30_9ZZZZ</name>
<dbReference type="AlphaFoldDB" id="A0A383AR30"/>
<sequence length="224" mass="24502">VREGLLATPKTLPCKYFYDEKGSNLFQQICDLPEYYLTQTETSLLTSIACEIAELIGPGCQMIEYGSGSSEKMRIVLSALIEPKSFTAVDISKEHLLTATKALSRAFPHLKVHAVIADFAKPFTVPAMTGTGLRVGFFPGSTIGNFTHEEVIKFLTGTKKVVGPMGVMLIGVDLKKDVRILRAAYNDSQGVTAAFNMNLLARLNRDLGTTFNLTQFSHDAVYNA</sequence>
<dbReference type="Gene3D" id="3.40.50.150">
    <property type="entry name" value="Vaccinia Virus protein VP39"/>
    <property type="match status" value="1"/>
</dbReference>
<keyword evidence="2" id="KW-0808">Transferase</keyword>